<sequence>MTVTTLRELVGDADPGSGIARLSPESAERRLSDIVGAGASEPVVQDDANRLADLVGAPMRSGIAIGASGIDYDESATTRERPFSIDWLSAAVAVIAIVAVVIVVAAAVWTRASAGSVDDATRSLRAEEATLQGRLMTLATAIDRLEGDVERAVLLAGRADAAVGALAGKSDEGARLQAASGIAAYRDQVQTLGEITPPPPYSRSAVTSGELADIAAALDSVRTATLEVETVLADTHDARSAVADERGRLLTTLTGLGGSLAATGPAIVAENAAATEPFRAAVSDSLTRLSTAQAAGADGIDEMLAYAASVDALRAENQRVLAQPVEPEPEEQTEYYWEPDYSWEPAPTPDPVIVDPPVEPPVIEQPPVTPVEPEQPPTPAP</sequence>
<dbReference type="OrthoDB" id="5073226at2"/>
<evidence type="ECO:0000256" key="2">
    <source>
        <dbReference type="SAM" id="Phobius"/>
    </source>
</evidence>
<evidence type="ECO:0000256" key="1">
    <source>
        <dbReference type="SAM" id="MobiDB-lite"/>
    </source>
</evidence>
<reference evidence="3 4" key="1">
    <citation type="submission" date="2016-10" db="EMBL/GenBank/DDBJ databases">
        <authorList>
            <person name="de Groot N.N."/>
        </authorList>
    </citation>
    <scope>NUCLEOTIDE SEQUENCE [LARGE SCALE GENOMIC DNA]</scope>
    <source>
        <strain evidence="3 4">DSM 23142</strain>
    </source>
</reference>
<feature type="compositionally biased region" description="Pro residues" evidence="1">
    <location>
        <begin position="357"/>
        <end position="381"/>
    </location>
</feature>
<dbReference type="EMBL" id="LT629692">
    <property type="protein sequence ID" value="SDH62592.1"/>
    <property type="molecule type" value="Genomic_DNA"/>
</dbReference>
<feature type="transmembrane region" description="Helical" evidence="2">
    <location>
        <begin position="87"/>
        <end position="109"/>
    </location>
</feature>
<dbReference type="RefSeq" id="WP_091492882.1">
    <property type="nucleotide sequence ID" value="NZ_LT629692.1"/>
</dbReference>
<keyword evidence="2" id="KW-1133">Transmembrane helix</keyword>
<accession>A0A1G8DY01</accession>
<keyword evidence="2" id="KW-0472">Membrane</keyword>
<protein>
    <submittedName>
        <fullName evidence="3">Uncharacterized protein</fullName>
    </submittedName>
</protein>
<organism evidence="3 4">
    <name type="scientific">Microbacterium pygmaeum</name>
    <dbReference type="NCBI Taxonomy" id="370764"/>
    <lineage>
        <taxon>Bacteria</taxon>
        <taxon>Bacillati</taxon>
        <taxon>Actinomycetota</taxon>
        <taxon>Actinomycetes</taxon>
        <taxon>Micrococcales</taxon>
        <taxon>Microbacteriaceae</taxon>
        <taxon>Microbacterium</taxon>
    </lineage>
</organism>
<gene>
    <name evidence="3" type="ORF">SAMN04489810_3482</name>
</gene>
<name>A0A1G8DY01_9MICO</name>
<evidence type="ECO:0000313" key="3">
    <source>
        <dbReference type="EMBL" id="SDH62592.1"/>
    </source>
</evidence>
<keyword evidence="4" id="KW-1185">Reference proteome</keyword>
<dbReference type="STRING" id="370764.SAMN04489810_3482"/>
<proteinExistence type="predicted"/>
<dbReference type="AlphaFoldDB" id="A0A1G8DY01"/>
<dbReference type="Proteomes" id="UP000199009">
    <property type="component" value="Chromosome I"/>
</dbReference>
<feature type="region of interest" description="Disordered" evidence="1">
    <location>
        <begin position="324"/>
        <end position="381"/>
    </location>
</feature>
<evidence type="ECO:0000313" key="4">
    <source>
        <dbReference type="Proteomes" id="UP000199009"/>
    </source>
</evidence>
<keyword evidence="2" id="KW-0812">Transmembrane</keyword>